<reference evidence="1" key="1">
    <citation type="journal article" date="2023" name="Mol. Phylogenet. Evol.">
        <title>Genome-scale phylogeny and comparative genomics of the fungal order Sordariales.</title>
        <authorList>
            <person name="Hensen N."/>
            <person name="Bonometti L."/>
            <person name="Westerberg I."/>
            <person name="Brannstrom I.O."/>
            <person name="Guillou S."/>
            <person name="Cros-Aarteil S."/>
            <person name="Calhoun S."/>
            <person name="Haridas S."/>
            <person name="Kuo A."/>
            <person name="Mondo S."/>
            <person name="Pangilinan J."/>
            <person name="Riley R."/>
            <person name="LaButti K."/>
            <person name="Andreopoulos B."/>
            <person name="Lipzen A."/>
            <person name="Chen C."/>
            <person name="Yan M."/>
            <person name="Daum C."/>
            <person name="Ng V."/>
            <person name="Clum A."/>
            <person name="Steindorff A."/>
            <person name="Ohm R.A."/>
            <person name="Martin F."/>
            <person name="Silar P."/>
            <person name="Natvig D.O."/>
            <person name="Lalanne C."/>
            <person name="Gautier V."/>
            <person name="Ament-Velasquez S.L."/>
            <person name="Kruys A."/>
            <person name="Hutchinson M.I."/>
            <person name="Powell A.J."/>
            <person name="Barry K."/>
            <person name="Miller A.N."/>
            <person name="Grigoriev I.V."/>
            <person name="Debuchy R."/>
            <person name="Gladieux P."/>
            <person name="Hiltunen Thoren M."/>
            <person name="Johannesson H."/>
        </authorList>
    </citation>
    <scope>NUCLEOTIDE SEQUENCE</scope>
    <source>
        <strain evidence="1">PSN243</strain>
    </source>
</reference>
<evidence type="ECO:0008006" key="3">
    <source>
        <dbReference type="Google" id="ProtNLM"/>
    </source>
</evidence>
<comment type="caution">
    <text evidence="1">The sequence shown here is derived from an EMBL/GenBank/DDBJ whole genome shotgun (WGS) entry which is preliminary data.</text>
</comment>
<gene>
    <name evidence="1" type="ORF">QBC34DRAFT_414915</name>
</gene>
<name>A0AAV9GAH8_9PEZI</name>
<keyword evidence="2" id="KW-1185">Reference proteome</keyword>
<sequence>MVWWVWWYCVGSSGYIWFRLVGELWSASKKSPRSVFFLFKSCLPLIARPQLRSARTAALAELLRPSSADLAQAAAIRIRNSQSHVRAEDGTQSWR</sequence>
<dbReference type="Proteomes" id="UP001321760">
    <property type="component" value="Unassembled WGS sequence"/>
</dbReference>
<protein>
    <recommendedName>
        <fullName evidence="3">Secreted protein</fullName>
    </recommendedName>
</protein>
<proteinExistence type="predicted"/>
<dbReference type="EMBL" id="MU865975">
    <property type="protein sequence ID" value="KAK4444601.1"/>
    <property type="molecule type" value="Genomic_DNA"/>
</dbReference>
<evidence type="ECO:0000313" key="2">
    <source>
        <dbReference type="Proteomes" id="UP001321760"/>
    </source>
</evidence>
<accession>A0AAV9GAH8</accession>
<reference evidence="1" key="2">
    <citation type="submission" date="2023-05" db="EMBL/GenBank/DDBJ databases">
        <authorList>
            <consortium name="Lawrence Berkeley National Laboratory"/>
            <person name="Steindorff A."/>
            <person name="Hensen N."/>
            <person name="Bonometti L."/>
            <person name="Westerberg I."/>
            <person name="Brannstrom I.O."/>
            <person name="Guillou S."/>
            <person name="Cros-Aarteil S."/>
            <person name="Calhoun S."/>
            <person name="Haridas S."/>
            <person name="Kuo A."/>
            <person name="Mondo S."/>
            <person name="Pangilinan J."/>
            <person name="Riley R."/>
            <person name="Labutti K."/>
            <person name="Andreopoulos B."/>
            <person name="Lipzen A."/>
            <person name="Chen C."/>
            <person name="Yanf M."/>
            <person name="Daum C."/>
            <person name="Ng V."/>
            <person name="Clum A."/>
            <person name="Ohm R."/>
            <person name="Martin F."/>
            <person name="Silar P."/>
            <person name="Natvig D."/>
            <person name="Lalanne C."/>
            <person name="Gautier V."/>
            <person name="Ament-Velasquez S.L."/>
            <person name="Kruys A."/>
            <person name="Hutchinson M.I."/>
            <person name="Powell A.J."/>
            <person name="Barry K."/>
            <person name="Miller A.N."/>
            <person name="Grigoriev I.V."/>
            <person name="Debuchy R."/>
            <person name="Gladieux P."/>
            <person name="Thoren M.H."/>
            <person name="Johannesson H."/>
        </authorList>
    </citation>
    <scope>NUCLEOTIDE SEQUENCE</scope>
    <source>
        <strain evidence="1">PSN243</strain>
    </source>
</reference>
<evidence type="ECO:0000313" key="1">
    <source>
        <dbReference type="EMBL" id="KAK4444601.1"/>
    </source>
</evidence>
<dbReference type="AlphaFoldDB" id="A0AAV9GAH8"/>
<organism evidence="1 2">
    <name type="scientific">Podospora aff. communis PSN243</name>
    <dbReference type="NCBI Taxonomy" id="3040156"/>
    <lineage>
        <taxon>Eukaryota</taxon>
        <taxon>Fungi</taxon>
        <taxon>Dikarya</taxon>
        <taxon>Ascomycota</taxon>
        <taxon>Pezizomycotina</taxon>
        <taxon>Sordariomycetes</taxon>
        <taxon>Sordariomycetidae</taxon>
        <taxon>Sordariales</taxon>
        <taxon>Podosporaceae</taxon>
        <taxon>Podospora</taxon>
    </lineage>
</organism>